<accession>A0A098EBB1</accession>
<proteinExistence type="predicted"/>
<dbReference type="Gene3D" id="3.30.2010.10">
    <property type="entry name" value="Metalloproteases ('zincins'), catalytic domain"/>
    <property type="match status" value="1"/>
</dbReference>
<gene>
    <name evidence="3" type="ORF">MSIBF_A2700012</name>
</gene>
<dbReference type="AlphaFoldDB" id="A0A098EBB1"/>
<dbReference type="PANTHER" id="PTHR30399">
    <property type="entry name" value="UNCHARACTERIZED PROTEIN YGJP"/>
    <property type="match status" value="1"/>
</dbReference>
<protein>
    <recommendedName>
        <fullName evidence="2">YgjP-like metallopeptidase domain-containing protein</fullName>
    </recommendedName>
</protein>
<dbReference type="PANTHER" id="PTHR30399:SF1">
    <property type="entry name" value="UTP PYROPHOSPHATASE"/>
    <property type="match status" value="1"/>
</dbReference>
<keyword evidence="1" id="KW-0175">Coiled coil</keyword>
<organism evidence="3">
    <name type="scientific">groundwater metagenome</name>
    <dbReference type="NCBI Taxonomy" id="717931"/>
    <lineage>
        <taxon>unclassified sequences</taxon>
        <taxon>metagenomes</taxon>
        <taxon>ecological metagenomes</taxon>
    </lineage>
</organism>
<name>A0A098EBB1_9ZZZZ</name>
<evidence type="ECO:0000256" key="1">
    <source>
        <dbReference type="SAM" id="Coils"/>
    </source>
</evidence>
<sequence>MGSNPIPRINRKPRSKILQNTTIMDVKVIKSEKRRRTISAKRINGEILLYVSNSLSSEKIEKYIEWAKKRFEAEDRKKNLTEGDANKNLENTAKELNREYFNNELKWSKIEYSTEQNSKMFGNCHTRDKIIRVSDRLLKMPKFVHDYVVVHELAHLKVPAHNEQFWNFVYKYSMTERARGYLMAVAMSD</sequence>
<dbReference type="Pfam" id="PF01863">
    <property type="entry name" value="YgjP-like"/>
    <property type="match status" value="1"/>
</dbReference>
<dbReference type="InterPro" id="IPR053136">
    <property type="entry name" value="UTP_pyrophosphatase-like"/>
</dbReference>
<dbReference type="InterPro" id="IPR002725">
    <property type="entry name" value="YgjP-like_metallopeptidase"/>
</dbReference>
<reference evidence="3" key="1">
    <citation type="submission" date="2014-09" db="EMBL/GenBank/DDBJ databases">
        <authorList>
            <person name="Probst J Alexander"/>
        </authorList>
    </citation>
    <scope>NUCLEOTIDE SEQUENCE</scope>
</reference>
<dbReference type="CDD" id="cd07344">
    <property type="entry name" value="M48_yhfN_like"/>
    <property type="match status" value="1"/>
</dbReference>
<evidence type="ECO:0000259" key="2">
    <source>
        <dbReference type="Pfam" id="PF01863"/>
    </source>
</evidence>
<dbReference type="EMBL" id="CCXY01000191">
    <property type="protein sequence ID" value="CEG12779.1"/>
    <property type="molecule type" value="Genomic_DNA"/>
</dbReference>
<feature type="domain" description="YgjP-like metallopeptidase" evidence="2">
    <location>
        <begin position="55"/>
        <end position="172"/>
    </location>
</feature>
<evidence type="ECO:0000313" key="3">
    <source>
        <dbReference type="EMBL" id="CEG12779.1"/>
    </source>
</evidence>
<feature type="coiled-coil region" evidence="1">
    <location>
        <begin position="79"/>
        <end position="106"/>
    </location>
</feature>